<feature type="compositionally biased region" description="Polar residues" evidence="1">
    <location>
        <begin position="573"/>
        <end position="589"/>
    </location>
</feature>
<feature type="region of interest" description="Disordered" evidence="1">
    <location>
        <begin position="568"/>
        <end position="631"/>
    </location>
</feature>
<dbReference type="InterPro" id="IPR050272">
    <property type="entry name" value="Isochorismatase-like_hydrls"/>
</dbReference>
<dbReference type="PANTHER" id="PTHR43540:SF9">
    <property type="entry name" value="FAMILY HYDROLASE, PUTATIVE (AFU_ORTHOLOGUE AFUA_2G08700)-RELATED"/>
    <property type="match status" value="1"/>
</dbReference>
<dbReference type="EMBL" id="JACBAD010002085">
    <property type="protein sequence ID" value="KAF7117688.1"/>
    <property type="molecule type" value="Genomic_DNA"/>
</dbReference>
<feature type="compositionally biased region" description="Polar residues" evidence="1">
    <location>
        <begin position="598"/>
        <end position="612"/>
    </location>
</feature>
<name>A0A8H6UBM4_9EURO</name>
<keyword evidence="4" id="KW-1185">Reference proteome</keyword>
<dbReference type="GO" id="GO:0051118">
    <property type="term" value="F:glucan endo-1,3-alpha-glucosidase activity"/>
    <property type="evidence" value="ECO:0007669"/>
    <property type="project" value="InterPro"/>
</dbReference>
<proteinExistence type="predicted"/>
<dbReference type="InterPro" id="IPR005197">
    <property type="entry name" value="Glyco_hydro_71"/>
</dbReference>
<evidence type="ECO:0000256" key="1">
    <source>
        <dbReference type="SAM" id="MobiDB-lite"/>
    </source>
</evidence>
<dbReference type="Proteomes" id="UP000630445">
    <property type="component" value="Unassembled WGS sequence"/>
</dbReference>
<sequence>MPATTTGPGVKPVDELTQIGNNPSNSWRYDPATGLIDLTRTDTTTTPLTLKTTTHPIRINPAKTAMIIIDMQNFFLSPALGRPALSSGLTAADALLKTGIPAAREKGIRIIWVNWGLTDEEVNTMPPSMMKAFGVFDVPASSNDGKTKKKAPTLYKGLGTDLGPIELGDGTTVDAGRVLMRDTWNAALYPPLDLEYRKGLEERSSSSLPDVWIHKNRMSALWGQTTDLQDFLDKEGFTTLLFAGVNTDQCVGAAQSVVFKIFFSFDYVAHGPWNQHDVTELLRYGVNEAYYWNNGRPLASTFEGSENAEEWRNIKASIDCFFIPNWSSLGAKAALEKGYRIVDGLFSWAAWPLGDLAYMMPVSPWFYTNLPGYDKNWLWRGDDLWHDHWQEVLSVRPEFMEIISWNDYSESHYIGPLHEGGYELFRTSKALFNYAEDMPHDGWRTLLPFIIGTHKNGHAAVKQELLVVAPAQSTSIPADVLPLRPDIHGVRPATLDDDLDSLHSLFSEPNMVCESDFSDADEIQTAGSVSACSIEDISTGGSSHGAGSSAENPLHAICGGRAFCVDSEASEPNPESNPHCDSTSLSSIPQPRDISLEGSFTLSARTKSPSESTDCEHEESPDFVKVQGGHIPSENTCHDGELLSGTDGPEARVGYFHHYNKTDVPHCTSPTPDPPQCLMSAPIPLLTEEYGLSPDRCAGPALQAGRSSPQLLHSLIGQVESSLDCSDHPDVACTDIINCVAVPGLNRIPMDCAINLSELESGRILPSPPEVNMDVQDALQSTEGAPNDPDVLLAAVPSDELEHDTQVQPRQEPSLTHDGSRNVPVHAIGLSLSDQAAPISHSHAEIRNCRPLEETRSSVETLENTADIPISSCCHSRSAGRSWRLDGSILSIDLQHAEFPIGVGKSSFHVFDGQVIQTLTVVHGPYEPLLPQKPASSTKTSTKKRKLSCSAAAAGPLSSEQKQYLLELKDQGYTWNEIVAKFPGRKKGTLQAIFYTKLKNLRNPASRHRHGTKRSPLAPRSSGGRARTQANTIGSGAGLELRTENEPGLPRYSLRSSGPSAIRSSGGRLRTLANTIGSGAGLEFRTENELGHSRYSLRSREVLY</sequence>
<accession>A0A8H6UBM4</accession>
<organism evidence="2 4">
    <name type="scientific">Aspergillus hiratsukae</name>
    <dbReference type="NCBI Taxonomy" id="1194566"/>
    <lineage>
        <taxon>Eukaryota</taxon>
        <taxon>Fungi</taxon>
        <taxon>Dikarya</taxon>
        <taxon>Ascomycota</taxon>
        <taxon>Pezizomycotina</taxon>
        <taxon>Eurotiomycetes</taxon>
        <taxon>Eurotiomycetidae</taxon>
        <taxon>Eurotiales</taxon>
        <taxon>Aspergillaceae</taxon>
        <taxon>Aspergillus</taxon>
        <taxon>Aspergillus subgen. Fumigati</taxon>
    </lineage>
</organism>
<dbReference type="AlphaFoldDB" id="A0A8H6UBM4"/>
<feature type="compositionally biased region" description="Polar residues" evidence="1">
    <location>
        <begin position="1054"/>
        <end position="1063"/>
    </location>
</feature>
<dbReference type="SUPFAM" id="SSF52499">
    <property type="entry name" value="Isochorismatase-like hydrolases"/>
    <property type="match status" value="1"/>
</dbReference>
<dbReference type="Proteomes" id="UP000662466">
    <property type="component" value="Unassembled WGS sequence"/>
</dbReference>
<evidence type="ECO:0000313" key="4">
    <source>
        <dbReference type="Proteomes" id="UP000630445"/>
    </source>
</evidence>
<reference evidence="2" key="1">
    <citation type="submission" date="2020-06" db="EMBL/GenBank/DDBJ databases">
        <title>Draft genome sequences of strains closely related to Aspergillus parafelis and Aspergillus hiratsukae.</title>
        <authorList>
            <person name="Dos Santos R.A.C."/>
            <person name="Rivero-Menendez O."/>
            <person name="Steenwyk J.L."/>
            <person name="Mead M.E."/>
            <person name="Goldman G.H."/>
            <person name="Alastruey-Izquierdo A."/>
            <person name="Rokas A."/>
        </authorList>
    </citation>
    <scope>NUCLEOTIDE SEQUENCE</scope>
    <source>
        <strain evidence="2">CNM-CM5793</strain>
        <strain evidence="3">CNM-CM6106</strain>
    </source>
</reference>
<dbReference type="InterPro" id="IPR036380">
    <property type="entry name" value="Isochorismatase-like_sf"/>
</dbReference>
<dbReference type="Gene3D" id="3.40.50.850">
    <property type="entry name" value="Isochorismatase-like"/>
    <property type="match status" value="1"/>
</dbReference>
<gene>
    <name evidence="2" type="ORF">CNMCM5793_006811</name>
    <name evidence="3" type="ORF">CNMCM6106_009600</name>
</gene>
<dbReference type="PANTHER" id="PTHR43540">
    <property type="entry name" value="PEROXYUREIDOACRYLATE/UREIDOACRYLATE AMIDOHYDROLASE-RELATED"/>
    <property type="match status" value="1"/>
</dbReference>
<evidence type="ECO:0000313" key="2">
    <source>
        <dbReference type="EMBL" id="KAF7117688.1"/>
    </source>
</evidence>
<dbReference type="Pfam" id="PF03659">
    <property type="entry name" value="Glyco_hydro_71"/>
    <property type="match status" value="1"/>
</dbReference>
<comment type="caution">
    <text evidence="2">The sequence shown here is derived from an EMBL/GenBank/DDBJ whole genome shotgun (WGS) entry which is preliminary data.</text>
</comment>
<evidence type="ECO:0008006" key="5">
    <source>
        <dbReference type="Google" id="ProtNLM"/>
    </source>
</evidence>
<dbReference type="EMBL" id="JACBAF010002312">
    <property type="protein sequence ID" value="KAF7156333.1"/>
    <property type="molecule type" value="Genomic_DNA"/>
</dbReference>
<feature type="region of interest" description="Disordered" evidence="1">
    <location>
        <begin position="1"/>
        <end position="24"/>
    </location>
</feature>
<protein>
    <recommendedName>
        <fullName evidence="5">Isochorismatase-like domain-containing protein</fullName>
    </recommendedName>
</protein>
<feature type="region of interest" description="Disordered" evidence="1">
    <location>
        <begin position="1002"/>
        <end position="1065"/>
    </location>
</feature>
<dbReference type="OrthoDB" id="167809at2759"/>
<dbReference type="CDD" id="cd11577">
    <property type="entry name" value="GH71"/>
    <property type="match status" value="1"/>
</dbReference>
<feature type="region of interest" description="Disordered" evidence="1">
    <location>
        <begin position="800"/>
        <end position="821"/>
    </location>
</feature>
<evidence type="ECO:0000313" key="3">
    <source>
        <dbReference type="EMBL" id="KAF7156333.1"/>
    </source>
</evidence>